<dbReference type="EMBL" id="JACRTC010000003">
    <property type="protein sequence ID" value="MBC8570349.1"/>
    <property type="molecule type" value="Genomic_DNA"/>
</dbReference>
<dbReference type="PANTHER" id="PTHR31423:SF3">
    <property type="entry name" value="PROLYL-TRNA SYNTHETASE ASSOCIATED DOMAIN-CONTAINING PROTEIN 1-RELATED"/>
    <property type="match status" value="1"/>
</dbReference>
<proteinExistence type="inferred from homology"/>
<reference evidence="4" key="1">
    <citation type="submission" date="2020-08" db="EMBL/GenBank/DDBJ databases">
        <title>Genome public.</title>
        <authorList>
            <person name="Liu C."/>
            <person name="Sun Q."/>
        </authorList>
    </citation>
    <scope>NUCLEOTIDE SEQUENCE</scope>
    <source>
        <strain evidence="4">NSJ-54</strain>
    </source>
</reference>
<dbReference type="InterPro" id="IPR040285">
    <property type="entry name" value="ProX/PRXD1"/>
</dbReference>
<dbReference type="InterPro" id="IPR007214">
    <property type="entry name" value="YbaK/aa-tRNA-synth-assoc-dom"/>
</dbReference>
<dbReference type="RefSeq" id="WP_262397445.1">
    <property type="nucleotide sequence ID" value="NZ_JACRTC010000003.1"/>
</dbReference>
<dbReference type="Gene3D" id="3.90.960.10">
    <property type="entry name" value="YbaK/aminoacyl-tRNA synthetase-associated domain"/>
    <property type="match status" value="1"/>
</dbReference>
<evidence type="ECO:0000256" key="1">
    <source>
        <dbReference type="ARBA" id="ARBA00010201"/>
    </source>
</evidence>
<keyword evidence="5" id="KW-1185">Reference proteome</keyword>
<name>A0A926EDD4_9FIRM</name>
<dbReference type="AlphaFoldDB" id="A0A926EDD4"/>
<comment type="similarity">
    <text evidence="1">Belongs to the PRORSD1 family.</text>
</comment>
<protein>
    <submittedName>
        <fullName evidence="4">Prolyl-tRNA synthetase associated domain-containing protein</fullName>
    </submittedName>
</protein>
<feature type="compositionally biased region" description="Basic and acidic residues" evidence="2">
    <location>
        <begin position="17"/>
        <end position="26"/>
    </location>
</feature>
<evidence type="ECO:0000259" key="3">
    <source>
        <dbReference type="Pfam" id="PF04073"/>
    </source>
</evidence>
<dbReference type="Pfam" id="PF04073">
    <property type="entry name" value="tRNA_edit"/>
    <property type="match status" value="1"/>
</dbReference>
<dbReference type="InterPro" id="IPR036754">
    <property type="entry name" value="YbaK/aa-tRNA-synt-asso_dom_sf"/>
</dbReference>
<evidence type="ECO:0000313" key="5">
    <source>
        <dbReference type="Proteomes" id="UP000660861"/>
    </source>
</evidence>
<dbReference type="PANTHER" id="PTHR31423">
    <property type="entry name" value="YBAK DOMAIN-CONTAINING PROTEIN"/>
    <property type="match status" value="1"/>
</dbReference>
<evidence type="ECO:0000256" key="2">
    <source>
        <dbReference type="SAM" id="MobiDB-lite"/>
    </source>
</evidence>
<feature type="region of interest" description="Disordered" evidence="2">
    <location>
        <begin position="1"/>
        <end position="26"/>
    </location>
</feature>
<dbReference type="CDD" id="cd04335">
    <property type="entry name" value="PrdX_deacylase"/>
    <property type="match status" value="1"/>
</dbReference>
<organism evidence="4 5">
    <name type="scientific">Zongyangia hominis</name>
    <dbReference type="NCBI Taxonomy" id="2763677"/>
    <lineage>
        <taxon>Bacteria</taxon>
        <taxon>Bacillati</taxon>
        <taxon>Bacillota</taxon>
        <taxon>Clostridia</taxon>
        <taxon>Eubacteriales</taxon>
        <taxon>Oscillospiraceae</taxon>
        <taxon>Zongyangia</taxon>
    </lineage>
</organism>
<gene>
    <name evidence="4" type="ORF">H8709_05845</name>
</gene>
<feature type="domain" description="YbaK/aminoacyl-tRNA synthetase-associated" evidence="3">
    <location>
        <begin position="51"/>
        <end position="176"/>
    </location>
</feature>
<accession>A0A926EDD4</accession>
<sequence length="200" mass="22306">MVKKKRMSRRGSVGQKNGKEGNGVKELKKCDPESVCRVLDAWGISYERLTHSEVRTMDDCKAVEERIGAPVCKNLFLQTRQGTEYFLLLLEGDKRFRTAEVSKKLGRSRLSFGSEEKLYALLGVRPGAISPMGLIHDGEREVQLIIDRDVLSHGRIAVHPCVNTQTVAMATRDFVDIFLPRTGHVPQVLEITGADPSEKG</sequence>
<dbReference type="Proteomes" id="UP000660861">
    <property type="component" value="Unassembled WGS sequence"/>
</dbReference>
<dbReference type="GO" id="GO:0002161">
    <property type="term" value="F:aminoacyl-tRNA deacylase activity"/>
    <property type="evidence" value="ECO:0007669"/>
    <property type="project" value="InterPro"/>
</dbReference>
<evidence type="ECO:0000313" key="4">
    <source>
        <dbReference type="EMBL" id="MBC8570349.1"/>
    </source>
</evidence>
<comment type="caution">
    <text evidence="4">The sequence shown here is derived from an EMBL/GenBank/DDBJ whole genome shotgun (WGS) entry which is preliminary data.</text>
</comment>
<dbReference type="SUPFAM" id="SSF55826">
    <property type="entry name" value="YbaK/ProRS associated domain"/>
    <property type="match status" value="1"/>
</dbReference>